<keyword evidence="7" id="KW-0862">Zinc</keyword>
<dbReference type="InterPro" id="IPR008930">
    <property type="entry name" value="Terpenoid_cyclase/PrenylTrfase"/>
</dbReference>
<sequence>MYDDEGLSTKSSVDAIHLNSTLKKRVSVLDKDAHIEYLIKQMNKPLNIGYTSLVPWVSSWIANALYVILGREEFYASLNHKLSKLHDIALQIVGLQQSNSGISPDRSQLPNLGCTYAGLVFLKVMKKDHMLDRDGIIKFITEMKVKNGFTMYSDGEIDPRSIYCAVATYSILHSDTISEDSQFNPLSTPEGKELFGDTVEILKSLQTYEGGFAAAPGEEAHAGYSYCVIAALKILGVDVSEDSLLRNWLLQRQDEINKGFTGRTNKTSDSCYNFWVGASYRMLGLGIISNSGLAEYTFCNCQDENGGVKNIPESHADVYHTAYALIGLYIVNENDFNYVLGMPV</sequence>
<evidence type="ECO:0000313" key="11">
    <source>
        <dbReference type="Proteomes" id="UP000054524"/>
    </source>
</evidence>
<dbReference type="Proteomes" id="UP000054524">
    <property type="component" value="Unassembled WGS sequence"/>
</dbReference>
<dbReference type="PANTHER" id="PTHR11774:SF6">
    <property type="entry name" value="PROTEIN FARNESYLTRANSFERASE SUBUNIT BETA"/>
    <property type="match status" value="1"/>
</dbReference>
<reference evidence="10 11" key="3">
    <citation type="journal article" date="2014" name="Genome Announc.">
        <title>Genome Sequence of the Microsporidian Species Nematocida sp1 Strain ERTm6 (ATCC PRA-372).</title>
        <authorList>
            <person name="Bakowski M.A."/>
            <person name="Priest M."/>
            <person name="Young S."/>
            <person name="Cuomo C.A."/>
            <person name="Troemel E.R."/>
        </authorList>
    </citation>
    <scope>NUCLEOTIDE SEQUENCE [LARGE SCALE GENOMIC DNA]</scope>
    <source>
        <strain evidence="10 11">ERTm6</strain>
    </source>
</reference>
<accession>H8ZFA4</accession>
<dbReference type="Pfam" id="PF00432">
    <property type="entry name" value="Prenyltrans"/>
    <property type="match status" value="1"/>
</dbReference>
<evidence type="ECO:0000259" key="8">
    <source>
        <dbReference type="Pfam" id="PF00432"/>
    </source>
</evidence>
<proteinExistence type="inferred from homology"/>
<dbReference type="InterPro" id="IPR045089">
    <property type="entry name" value="PGGT1B-like"/>
</dbReference>
<comment type="cofactor">
    <cofactor evidence="1">
        <name>Zn(2+)</name>
        <dbReference type="ChEBI" id="CHEBI:29105"/>
    </cofactor>
</comment>
<organism evidence="9">
    <name type="scientific">Nematocida ausubeli (strain ATCC PRA-371 / ERTm2)</name>
    <name type="common">Nematode killer fungus</name>
    <dbReference type="NCBI Taxonomy" id="1913371"/>
    <lineage>
        <taxon>Eukaryota</taxon>
        <taxon>Fungi</taxon>
        <taxon>Fungi incertae sedis</taxon>
        <taxon>Microsporidia</taxon>
        <taxon>Nematocida</taxon>
    </lineage>
</organism>
<dbReference type="GO" id="GO:0005965">
    <property type="term" value="C:protein farnesyltransferase complex"/>
    <property type="evidence" value="ECO:0007669"/>
    <property type="project" value="TreeGrafter"/>
</dbReference>
<comment type="similarity">
    <text evidence="2">Belongs to the protein prenyltransferase subunit beta family.</text>
</comment>
<keyword evidence="4" id="KW-0808">Transferase</keyword>
<dbReference type="STRING" id="944018.H8ZFA4"/>
<name>H8ZFA4_NEMA1</name>
<evidence type="ECO:0000256" key="6">
    <source>
        <dbReference type="ARBA" id="ARBA00022737"/>
    </source>
</evidence>
<gene>
    <name evidence="9" type="ORF">NERG_02275</name>
    <name evidence="10" type="ORF">NESG_01912</name>
</gene>
<accession>A0A086J1A5</accession>
<dbReference type="GO" id="GO:0046872">
    <property type="term" value="F:metal ion binding"/>
    <property type="evidence" value="ECO:0007669"/>
    <property type="project" value="UniProtKB-KW"/>
</dbReference>
<evidence type="ECO:0000313" key="10">
    <source>
        <dbReference type="EMBL" id="KFG25923.1"/>
    </source>
</evidence>
<keyword evidence="3" id="KW-0637">Prenyltransferase</keyword>
<dbReference type="PANTHER" id="PTHR11774">
    <property type="entry name" value="GERANYLGERANYL TRANSFERASE TYPE BETA SUBUNIT"/>
    <property type="match status" value="1"/>
</dbReference>
<evidence type="ECO:0000256" key="7">
    <source>
        <dbReference type="ARBA" id="ARBA00022833"/>
    </source>
</evidence>
<evidence type="ECO:0000256" key="3">
    <source>
        <dbReference type="ARBA" id="ARBA00022602"/>
    </source>
</evidence>
<evidence type="ECO:0000313" key="9">
    <source>
        <dbReference type="EMBL" id="EHY64656.1"/>
    </source>
</evidence>
<dbReference type="SUPFAM" id="SSF48239">
    <property type="entry name" value="Terpenoid cyclases/Protein prenyltransferases"/>
    <property type="match status" value="1"/>
</dbReference>
<feature type="domain" description="Prenyltransferase alpha-alpha toroid" evidence="8">
    <location>
        <begin position="29"/>
        <end position="335"/>
    </location>
</feature>
<dbReference type="Gene3D" id="1.50.10.20">
    <property type="match status" value="1"/>
</dbReference>
<evidence type="ECO:0000256" key="4">
    <source>
        <dbReference type="ARBA" id="ARBA00022679"/>
    </source>
</evidence>
<evidence type="ECO:0000256" key="5">
    <source>
        <dbReference type="ARBA" id="ARBA00022723"/>
    </source>
</evidence>
<evidence type="ECO:0000256" key="2">
    <source>
        <dbReference type="ARBA" id="ARBA00010497"/>
    </source>
</evidence>
<dbReference type="HOGENOM" id="CLU_028946_0_1_1"/>
<dbReference type="Proteomes" id="UP000005622">
    <property type="component" value="Unassembled WGS sequence"/>
</dbReference>
<reference evidence="9" key="1">
    <citation type="submission" date="2011-03" db="EMBL/GenBank/DDBJ databases">
        <title>The Genome Sequence of Nematocida sp1 strain ERTm2.</title>
        <authorList>
            <consortium name="The Broad Institute Genome Sequencing Platform"/>
            <consortium name="The Broad Institute Genome Sequencing Center for Infectious Disease"/>
            <person name="Cuomo C."/>
            <person name="Troemel E."/>
            <person name="Young S.K."/>
            <person name="Zeng Q."/>
            <person name="Gargeya S."/>
            <person name="Fitzgerald M."/>
            <person name="Haas B."/>
            <person name="Abouelleil A."/>
            <person name="Alvarado L."/>
            <person name="Arachchi H.M."/>
            <person name="Berlin A."/>
            <person name="Brown A."/>
            <person name="Chapman S.B."/>
            <person name="Chen Z."/>
            <person name="Dunbar C."/>
            <person name="Freedman E."/>
            <person name="Gearin G."/>
            <person name="Gellesch M."/>
            <person name="Goldberg J."/>
            <person name="Griggs A."/>
            <person name="Gujja S."/>
            <person name="Heilman E.R."/>
            <person name="Heiman D."/>
            <person name="Howarth C."/>
            <person name="Larson L."/>
            <person name="Lui A."/>
            <person name="MacDonald P.J.P."/>
            <person name="Mehta T."/>
            <person name="Montmayeur A."/>
            <person name="Murphy C."/>
            <person name="Neiman D."/>
            <person name="Pearson M."/>
            <person name="Priest M."/>
            <person name="Roberts A."/>
            <person name="Saif S."/>
            <person name="Shea T."/>
            <person name="Shenoy N."/>
            <person name="Sisk P."/>
            <person name="Stolte C."/>
            <person name="Sykes S."/>
            <person name="White J."/>
            <person name="Yandava C."/>
            <person name="Wortman J."/>
            <person name="Nusbaum C."/>
            <person name="Birren B."/>
        </authorList>
    </citation>
    <scope>NUCLEOTIDE SEQUENCE</scope>
    <source>
        <strain evidence="9">ERTm2</strain>
    </source>
</reference>
<keyword evidence="11" id="KW-1185">Reference proteome</keyword>
<dbReference type="AlphaFoldDB" id="H8ZFA4"/>
<protein>
    <recommendedName>
        <fullName evidence="8">Prenyltransferase alpha-alpha toroid domain-containing protein</fullName>
    </recommendedName>
</protein>
<evidence type="ECO:0000256" key="1">
    <source>
        <dbReference type="ARBA" id="ARBA00001947"/>
    </source>
</evidence>
<keyword evidence="6" id="KW-0677">Repeat</keyword>
<dbReference type="EMBL" id="JH604639">
    <property type="protein sequence ID" value="EHY64656.1"/>
    <property type="molecule type" value="Genomic_DNA"/>
</dbReference>
<reference evidence="10" key="2">
    <citation type="submission" date="2012-10" db="EMBL/GenBank/DDBJ databases">
        <authorList>
            <consortium name="The Broad Institute Genome Sequencing Platform"/>
            <consortium name="The Broad Institute Genome Sequencing Center for Infectious Disease"/>
            <person name="Cuomo C."/>
            <person name="Troemel E."/>
            <person name="Walker B."/>
            <person name="Young S.K."/>
            <person name="Zeng Q."/>
            <person name="Gargeya S."/>
            <person name="Fitzgerald M."/>
            <person name="Haas B."/>
            <person name="Abouelleil A."/>
            <person name="Alvarado L."/>
            <person name="Arachchi H.M."/>
            <person name="Berlin A.M."/>
            <person name="Chapman S.B."/>
            <person name="Goldberg J."/>
            <person name="Griggs A."/>
            <person name="Gujja S."/>
            <person name="Hansen M."/>
            <person name="Howarth C."/>
            <person name="Imamovic A."/>
            <person name="Larimer J."/>
            <person name="McCowan C."/>
            <person name="Murphy C."/>
            <person name="Neiman D."/>
            <person name="Pearson M."/>
            <person name="Priest M."/>
            <person name="Roberts A."/>
            <person name="Saif S."/>
            <person name="Shea T."/>
            <person name="Sisk P."/>
            <person name="Sykes S."/>
            <person name="Wortman J."/>
            <person name="Nusbaum C."/>
            <person name="Birren B."/>
        </authorList>
    </citation>
    <scope>NUCLEOTIDE SEQUENCE</scope>
    <source>
        <strain evidence="10">ERTm6</strain>
    </source>
</reference>
<dbReference type="GO" id="GO:0004660">
    <property type="term" value="F:protein farnesyltransferase activity"/>
    <property type="evidence" value="ECO:0007669"/>
    <property type="project" value="TreeGrafter"/>
</dbReference>
<keyword evidence="5" id="KW-0479">Metal-binding</keyword>
<dbReference type="InterPro" id="IPR001330">
    <property type="entry name" value="Prenyltrans"/>
</dbReference>
<dbReference type="EMBL" id="AKIJ01000004">
    <property type="protein sequence ID" value="KFG25923.1"/>
    <property type="molecule type" value="Genomic_DNA"/>
</dbReference>